<gene>
    <name evidence="11" type="primary">ygcB</name>
    <name evidence="11" type="ORF">NIES267_72460</name>
</gene>
<evidence type="ECO:0000256" key="3">
    <source>
        <dbReference type="ARBA" id="ARBA00022723"/>
    </source>
</evidence>
<dbReference type="EC" id="3.1.-.-" evidence="11"/>
<evidence type="ECO:0000256" key="6">
    <source>
        <dbReference type="ARBA" id="ARBA00022806"/>
    </source>
</evidence>
<keyword evidence="4" id="KW-0547">Nucleotide-binding</keyword>
<dbReference type="GO" id="GO:0005829">
    <property type="term" value="C:cytosol"/>
    <property type="evidence" value="ECO:0007669"/>
    <property type="project" value="TreeGrafter"/>
</dbReference>
<dbReference type="AlphaFoldDB" id="A0A1Z4M2M0"/>
<dbReference type="InterPro" id="IPR027417">
    <property type="entry name" value="P-loop_NTPase"/>
</dbReference>
<evidence type="ECO:0000259" key="10">
    <source>
        <dbReference type="PROSITE" id="PS51643"/>
    </source>
</evidence>
<comment type="similarity">
    <text evidence="2">In the central section; belongs to the CRISPR-associated helicase Cas3 family.</text>
</comment>
<name>A0A1Z4M2M0_9CYAN</name>
<comment type="similarity">
    <text evidence="1">In the N-terminal section; belongs to the CRISPR-associated nuclease Cas3-HD family.</text>
</comment>
<dbReference type="SUPFAM" id="SSF52540">
    <property type="entry name" value="P-loop containing nucleoside triphosphate hydrolases"/>
    <property type="match status" value="1"/>
</dbReference>
<dbReference type="PANTHER" id="PTHR47959">
    <property type="entry name" value="ATP-DEPENDENT RNA HELICASE RHLE-RELATED"/>
    <property type="match status" value="1"/>
</dbReference>
<dbReference type="Pfam" id="PF22590">
    <property type="entry name" value="Cas3-like_C_2"/>
    <property type="match status" value="1"/>
</dbReference>
<evidence type="ECO:0000256" key="9">
    <source>
        <dbReference type="ARBA" id="ARBA00038437"/>
    </source>
</evidence>
<dbReference type="InterPro" id="IPR054712">
    <property type="entry name" value="Cas3-like_dom"/>
</dbReference>
<evidence type="ECO:0000256" key="8">
    <source>
        <dbReference type="ARBA" id="ARBA00023118"/>
    </source>
</evidence>
<sequence length="707" mass="82151">MEIIRVENEDLKVIEANRKRLFSTVFQPLNAQMIWDDICTHQRQRVIIICNTVSLTQGIYQDLQNLQQNIDLDLDLDLNLNLNLKLKINITLLHSRFLPEHRAQKECCLRDKFAQNWQQKNDNTCEVLISTQVIEAGINITSQVLHTQLCPMNSLLQRAGRCARFSGEIGEVFVYKTVEVNQENQELANTDLYDWEEYSSGNDVENVRELKQSYLPYKKHLCEQTWEVLYTHTNSEKANFNVGFRTEEEWINQVHQQEDLLNLKIRDNNKIEFESKYEAAVFNGDESQARDLIRKVDNRNIFTWEQSGFIDTSDDTEIDIQKLLPFSVPISTLCKAWRDFKESLNFGDDWIFKQISTPKNKSETYAQPVLNPITNRDFLVSCYRILVNPRFISYDEEIGLQIGVNIIGNGFDSPPKPNKITTSQYCYRMDNYVGHLALMWKCWRDDFTSDILKNGQSIQVTYSSVRDELLIAGGKLIQAKIFPQAELNQTQALFEILVFLAIFTHDLGKLQTKWQQVMRGWQQIAHQQFNGKNPSKHLIAHTDYNPEDSQQKAALKAYESKNKRPNHAVESACLAKSILQQSLIPLLKENFTEDTEQIKHLCYVIIMASGRHHSAWANGFNTKAVAKLKQIELCPESQEVIADSWRVMMRFLPNTLPLTQANLSRNIYKIKELDLNKFNYDEIEFLQLYSLVVRALRLCDQRAVQLT</sequence>
<dbReference type="GO" id="GO:0016787">
    <property type="term" value="F:hydrolase activity"/>
    <property type="evidence" value="ECO:0007669"/>
    <property type="project" value="UniProtKB-KW"/>
</dbReference>
<dbReference type="SMART" id="SM00490">
    <property type="entry name" value="HELICc"/>
    <property type="match status" value="1"/>
</dbReference>
<organism evidence="11 12">
    <name type="scientific">Calothrix parasitica NIES-267</name>
    <dbReference type="NCBI Taxonomy" id="1973488"/>
    <lineage>
        <taxon>Bacteria</taxon>
        <taxon>Bacillati</taxon>
        <taxon>Cyanobacteriota</taxon>
        <taxon>Cyanophyceae</taxon>
        <taxon>Nostocales</taxon>
        <taxon>Calotrichaceae</taxon>
        <taxon>Calothrix</taxon>
    </lineage>
</organism>
<evidence type="ECO:0000256" key="1">
    <source>
        <dbReference type="ARBA" id="ARBA00006847"/>
    </source>
</evidence>
<accession>A0A1Z4M2M0</accession>
<evidence type="ECO:0000313" key="12">
    <source>
        <dbReference type="Proteomes" id="UP000218418"/>
    </source>
</evidence>
<reference evidence="11 12" key="1">
    <citation type="submission" date="2017-06" db="EMBL/GenBank/DDBJ databases">
        <title>Genome sequencing of cyanobaciteial culture collection at National Institute for Environmental Studies (NIES).</title>
        <authorList>
            <person name="Hirose Y."/>
            <person name="Shimura Y."/>
            <person name="Fujisawa T."/>
            <person name="Nakamura Y."/>
            <person name="Kawachi M."/>
        </authorList>
    </citation>
    <scope>NUCLEOTIDE SEQUENCE [LARGE SCALE GENOMIC DNA]</scope>
    <source>
        <strain evidence="11 12">NIES-267</strain>
        <plasmid evidence="12">Plasmid1 dna</plasmid>
    </source>
</reference>
<keyword evidence="11" id="KW-0540">Nuclease</keyword>
<keyword evidence="7" id="KW-0067">ATP-binding</keyword>
<keyword evidence="6 11" id="KW-0347">Helicase</keyword>
<keyword evidence="11" id="KW-0255">Endonuclease</keyword>
<dbReference type="InterPro" id="IPR050079">
    <property type="entry name" value="DEAD_box_RNA_helicase"/>
</dbReference>
<dbReference type="EMBL" id="AP018228">
    <property type="protein sequence ID" value="BAY87722.1"/>
    <property type="molecule type" value="Genomic_DNA"/>
</dbReference>
<dbReference type="GO" id="GO:0005524">
    <property type="term" value="F:ATP binding"/>
    <property type="evidence" value="ECO:0007669"/>
    <property type="project" value="UniProtKB-KW"/>
</dbReference>
<proteinExistence type="inferred from homology"/>
<dbReference type="GO" id="GO:0004519">
    <property type="term" value="F:endonuclease activity"/>
    <property type="evidence" value="ECO:0007669"/>
    <property type="project" value="UniProtKB-KW"/>
</dbReference>
<feature type="domain" description="HD Cas3-type" evidence="10">
    <location>
        <begin position="486"/>
        <end position="703"/>
    </location>
</feature>
<dbReference type="GO" id="GO:0046872">
    <property type="term" value="F:metal ion binding"/>
    <property type="evidence" value="ECO:0007669"/>
    <property type="project" value="UniProtKB-KW"/>
</dbReference>
<dbReference type="InterPro" id="IPR006483">
    <property type="entry name" value="CRISPR-assoc_Cas3_HD"/>
</dbReference>
<evidence type="ECO:0000256" key="4">
    <source>
        <dbReference type="ARBA" id="ARBA00022741"/>
    </source>
</evidence>
<evidence type="ECO:0000256" key="2">
    <source>
        <dbReference type="ARBA" id="ARBA00009046"/>
    </source>
</evidence>
<comment type="similarity">
    <text evidence="9">Belongs to the DEAD box helicase family.</text>
</comment>
<keyword evidence="11" id="KW-0614">Plasmid</keyword>
<dbReference type="PROSITE" id="PS51643">
    <property type="entry name" value="HD_CAS3"/>
    <property type="match status" value="1"/>
</dbReference>
<dbReference type="PANTHER" id="PTHR47959:SF16">
    <property type="entry name" value="CRISPR-ASSOCIATED NUCLEASE_HELICASE CAS3-RELATED"/>
    <property type="match status" value="1"/>
</dbReference>
<keyword evidence="3" id="KW-0479">Metal-binding</keyword>
<dbReference type="OrthoDB" id="9810236at2"/>
<keyword evidence="5 11" id="KW-0378">Hydrolase</keyword>
<dbReference type="Proteomes" id="UP000218418">
    <property type="component" value="Plasmid plasmid1"/>
</dbReference>
<evidence type="ECO:0000256" key="7">
    <source>
        <dbReference type="ARBA" id="ARBA00022840"/>
    </source>
</evidence>
<dbReference type="GO" id="GO:0051607">
    <property type="term" value="P:defense response to virus"/>
    <property type="evidence" value="ECO:0007669"/>
    <property type="project" value="UniProtKB-KW"/>
</dbReference>
<geneLocation type="plasmid" evidence="12">
    <name>Plasmid1 dna</name>
</geneLocation>
<keyword evidence="12" id="KW-1185">Reference proteome</keyword>
<dbReference type="Gene3D" id="1.10.3210.30">
    <property type="match status" value="1"/>
</dbReference>
<dbReference type="InterPro" id="IPR038257">
    <property type="entry name" value="CRISPR-assoc_Cas3_HD_sf"/>
</dbReference>
<dbReference type="Gene3D" id="3.40.50.300">
    <property type="entry name" value="P-loop containing nucleotide triphosphate hydrolases"/>
    <property type="match status" value="1"/>
</dbReference>
<keyword evidence="8" id="KW-0051">Antiviral defense</keyword>
<dbReference type="InterPro" id="IPR001650">
    <property type="entry name" value="Helicase_C-like"/>
</dbReference>
<protein>
    <submittedName>
        <fullName evidence="11">CRISPR-associated endonuclease/helicase Cas3</fullName>
        <ecNumber evidence="11">3.1.-.-</ecNumber>
    </submittedName>
</protein>
<evidence type="ECO:0000256" key="5">
    <source>
        <dbReference type="ARBA" id="ARBA00022801"/>
    </source>
</evidence>
<evidence type="ECO:0000313" key="11">
    <source>
        <dbReference type="EMBL" id="BAY87722.1"/>
    </source>
</evidence>
<dbReference type="GO" id="GO:0003724">
    <property type="term" value="F:RNA helicase activity"/>
    <property type="evidence" value="ECO:0007669"/>
    <property type="project" value="TreeGrafter"/>
</dbReference>